<reference evidence="1" key="3">
    <citation type="submission" date="2025-05" db="UniProtKB">
        <authorList>
            <consortium name="EnsemblMetazoa"/>
        </authorList>
    </citation>
    <scope>IDENTIFICATION</scope>
</reference>
<sequence>MSIVQEDTKASILSVVKPPPSWVEWCERNAKPIERRLYREKRYLTRWQIPGPMKKAQWKEFYEWAATRSMPKELPPVVREPIPCFPKYLPCGRKPRQIDPEEFQEKVAKLATPLERKMTPKHEYIYPVHPYSPIIVWGQPPLHDKGRPFKPPPKPCCFFNADIEDKWWAELRFPIRKAALKATITPRILSLSKPKITPQFPPHCYHPDHIYDVLNVKPPRRKKFTPQGWRLHQIRLLYLSKPVSRPEYEYFYM</sequence>
<dbReference type="EnsemblMetazoa" id="XM_017135115.2">
    <property type="protein sequence ID" value="XP_016990604.1"/>
    <property type="gene ID" value="LOC108052671"/>
</dbReference>
<dbReference type="AlphaFoldDB" id="A0A6P4FMB7"/>
<proteinExistence type="predicted"/>
<accession>A0A6P4FMB7</accession>
<dbReference type="OrthoDB" id="8015522at2759"/>
<organism evidence="3">
    <name type="scientific">Drosophila rhopaloa</name>
    <name type="common">Fruit fly</name>
    <dbReference type="NCBI Taxonomy" id="1041015"/>
    <lineage>
        <taxon>Eukaryota</taxon>
        <taxon>Metazoa</taxon>
        <taxon>Ecdysozoa</taxon>
        <taxon>Arthropoda</taxon>
        <taxon>Hexapoda</taxon>
        <taxon>Insecta</taxon>
        <taxon>Pterygota</taxon>
        <taxon>Neoptera</taxon>
        <taxon>Endopterygota</taxon>
        <taxon>Diptera</taxon>
        <taxon>Brachycera</taxon>
        <taxon>Muscomorpha</taxon>
        <taxon>Ephydroidea</taxon>
        <taxon>Drosophilidae</taxon>
        <taxon>Drosophila</taxon>
        <taxon>Sophophora</taxon>
    </lineage>
</organism>
<keyword evidence="2" id="KW-1185">Reference proteome</keyword>
<dbReference type="RefSeq" id="XP_016990604.1">
    <property type="nucleotide sequence ID" value="XM_017135115.1"/>
</dbReference>
<dbReference type="Proteomes" id="UP001652680">
    <property type="component" value="Unassembled WGS sequence"/>
</dbReference>
<dbReference type="GeneID" id="108052671"/>
<dbReference type="InterPro" id="IPR006623">
    <property type="entry name" value="THEG"/>
</dbReference>
<evidence type="ECO:0000313" key="2">
    <source>
        <dbReference type="Proteomes" id="UP001652680"/>
    </source>
</evidence>
<evidence type="ECO:0000313" key="3">
    <source>
        <dbReference type="RefSeq" id="XP_016990604.1"/>
    </source>
</evidence>
<evidence type="ECO:0000313" key="1">
    <source>
        <dbReference type="EnsemblMetazoa" id="XP_016990604.1"/>
    </source>
</evidence>
<reference evidence="2" key="1">
    <citation type="journal article" date="2021" name="Elife">
        <title>Highly contiguous assemblies of 101 drosophilid genomes.</title>
        <authorList>
            <person name="Kim B.Y."/>
            <person name="Wang J.R."/>
            <person name="Miller D.E."/>
            <person name="Barmina O."/>
            <person name="Delaney E."/>
            <person name="Thompson A."/>
            <person name="Comeault A.A."/>
            <person name="Peede D."/>
            <person name="D'Agostino E.R."/>
            <person name="Pelaez J."/>
            <person name="Aguilar J.M."/>
            <person name="Haji D."/>
            <person name="Matsunaga T."/>
            <person name="Armstrong E.E."/>
            <person name="Zych M."/>
            <person name="Ogawa Y."/>
            <person name="Stamenkovic-Radak M."/>
            <person name="Jelic M."/>
            <person name="Veselinovic M.S."/>
            <person name="Tanaskovic M."/>
            <person name="Eric P."/>
            <person name="Gao J.J."/>
            <person name="Katoh T.K."/>
            <person name="Toda M.J."/>
            <person name="Watabe H."/>
            <person name="Watada M."/>
            <person name="Davis J.S."/>
            <person name="Moyle L.C."/>
            <person name="Manoli G."/>
            <person name="Bertolini E."/>
            <person name="Kostal V."/>
            <person name="Hawley R.S."/>
            <person name="Takahashi A."/>
            <person name="Jones C.D."/>
            <person name="Price D.K."/>
            <person name="Whiteman N."/>
            <person name="Kopp A."/>
            <person name="Matute D.R."/>
            <person name="Petrov D.A."/>
        </authorList>
    </citation>
    <scope>NUCLEOTIDE SEQUENCE [LARGE SCALE GENOMIC DNA]</scope>
</reference>
<reference evidence="3" key="2">
    <citation type="submission" date="2025-04" db="UniProtKB">
        <authorList>
            <consortium name="RefSeq"/>
        </authorList>
    </citation>
    <scope>IDENTIFICATION</scope>
</reference>
<name>A0A6P4FMB7_DRORH</name>
<dbReference type="Pfam" id="PF14912">
    <property type="entry name" value="THEG"/>
    <property type="match status" value="1"/>
</dbReference>
<protein>
    <submittedName>
        <fullName evidence="3">Uncharacterized protein LOC108052671</fullName>
    </submittedName>
</protein>
<gene>
    <name evidence="3" type="primary">LOC108052671</name>
    <name evidence="1" type="synonym">108052671</name>
</gene>
<dbReference type="SMART" id="SM00705">
    <property type="entry name" value="THEG"/>
    <property type="match status" value="3"/>
</dbReference>